<comment type="caution">
    <text evidence="3">The sequence shown here is derived from an EMBL/GenBank/DDBJ whole genome shotgun (WGS) entry which is preliminary data.</text>
</comment>
<feature type="domain" description="PDZ" evidence="2">
    <location>
        <begin position="103"/>
        <end position="188"/>
    </location>
</feature>
<feature type="compositionally biased region" description="Basic and acidic residues" evidence="1">
    <location>
        <begin position="279"/>
        <end position="293"/>
    </location>
</feature>
<name>A0A6A4W762_AMPAM</name>
<dbReference type="CDD" id="cd06716">
    <property type="entry name" value="PDZ2-PDZRN4-like"/>
    <property type="match status" value="1"/>
</dbReference>
<dbReference type="Gene3D" id="2.30.42.10">
    <property type="match status" value="1"/>
</dbReference>
<dbReference type="PANTHER" id="PTHR15545">
    <property type="entry name" value="PDZ DOMAIN CONTAINING RING FINGER PROTEIN 3, 4"/>
    <property type="match status" value="1"/>
</dbReference>
<feature type="compositionally biased region" description="Polar residues" evidence="1">
    <location>
        <begin position="401"/>
        <end position="418"/>
    </location>
</feature>
<dbReference type="Pfam" id="PF00595">
    <property type="entry name" value="PDZ"/>
    <property type="match status" value="1"/>
</dbReference>
<dbReference type="SUPFAM" id="SSF50156">
    <property type="entry name" value="PDZ domain-like"/>
    <property type="match status" value="2"/>
</dbReference>
<accession>A0A6A4W762</accession>
<evidence type="ECO:0000256" key="1">
    <source>
        <dbReference type="SAM" id="MobiDB-lite"/>
    </source>
</evidence>
<dbReference type="SMART" id="SM00228">
    <property type="entry name" value="PDZ"/>
    <property type="match status" value="1"/>
</dbReference>
<dbReference type="OrthoDB" id="6270329at2759"/>
<reference evidence="3 4" key="1">
    <citation type="submission" date="2019-07" db="EMBL/GenBank/DDBJ databases">
        <title>Draft genome assembly of a fouling barnacle, Amphibalanus amphitrite (Darwin, 1854): The first reference genome for Thecostraca.</title>
        <authorList>
            <person name="Kim W."/>
        </authorList>
    </citation>
    <scope>NUCLEOTIDE SEQUENCE [LARGE SCALE GENOMIC DNA]</scope>
    <source>
        <strain evidence="3">SNU_AA5</strain>
        <tissue evidence="3">Soma without cirri and trophi</tissue>
    </source>
</reference>
<evidence type="ECO:0000259" key="2">
    <source>
        <dbReference type="PROSITE" id="PS50106"/>
    </source>
</evidence>
<sequence length="588" mass="66201">MVNGQDVSRASHEEAVRAFQAAREPIVVEVLRRPSAADAVRSDANLNPRQESDDGTEAVGVTAATQTVSWPEFPPPPPFEDDLDDEDDPCFDEEGDPQLDFQEVTLNRSLTSDLLGLTLYYPDGDEADEETDVLVQDIEPGGIADTDGRIQPGDQIVQINGEDVCSKEQAERLLSSQPSVTLLVCRPWEQRECESLARRQRAARRRIIEDHIYETIPEDGESDEPLYCQPFEPRAPREAPVDSKSPPEPPSGRPVNHLPGWMRTAEPWTRRSSTSDSRSSGDSRPGEKRREAGRQPVALELTVLGSEKRESALTLPTRESAPRAPRSGESKEDRCKRCRHCSRTTKNKNDINSANTAEKNRNYVTILPQGTSYTSAAKLEETIHHQQRQLYQQLMRRTQERAPNSSQQPANSPFTGSLRQYRFVSSPGGGQQNHNLTLPANRGQDEQPQYQYRVKVRSDGSRYIARRPMRSQLLKERAARIAEERTGITTDDDAMSELKLGKYWPKEEKKRQLEHAKEKKLKLQQRLKMTSVQEEGTQDEMSLRKRQPVEPAASVLRAPSEAAFNAHCWTAGFSSSHELAVRALSLEH</sequence>
<dbReference type="EMBL" id="VIIS01001350">
    <property type="protein sequence ID" value="KAF0299574.1"/>
    <property type="molecule type" value="Genomic_DNA"/>
</dbReference>
<feature type="compositionally biased region" description="Basic and acidic residues" evidence="1">
    <location>
        <begin position="326"/>
        <end position="335"/>
    </location>
</feature>
<feature type="region of interest" description="Disordered" evidence="1">
    <location>
        <begin position="397"/>
        <end position="449"/>
    </location>
</feature>
<dbReference type="InterPro" id="IPR051971">
    <property type="entry name" value="E3_ubiquitin-PDZ_ligase"/>
</dbReference>
<dbReference type="InterPro" id="IPR036034">
    <property type="entry name" value="PDZ_sf"/>
</dbReference>
<dbReference type="Proteomes" id="UP000440578">
    <property type="component" value="Unassembled WGS sequence"/>
</dbReference>
<dbReference type="AlphaFoldDB" id="A0A6A4W762"/>
<organism evidence="3 4">
    <name type="scientific">Amphibalanus amphitrite</name>
    <name type="common">Striped barnacle</name>
    <name type="synonym">Balanus amphitrite</name>
    <dbReference type="NCBI Taxonomy" id="1232801"/>
    <lineage>
        <taxon>Eukaryota</taxon>
        <taxon>Metazoa</taxon>
        <taxon>Ecdysozoa</taxon>
        <taxon>Arthropoda</taxon>
        <taxon>Crustacea</taxon>
        <taxon>Multicrustacea</taxon>
        <taxon>Cirripedia</taxon>
        <taxon>Thoracica</taxon>
        <taxon>Thoracicalcarea</taxon>
        <taxon>Balanomorpha</taxon>
        <taxon>Balanoidea</taxon>
        <taxon>Balanidae</taxon>
        <taxon>Amphibalaninae</taxon>
        <taxon>Amphibalanus</taxon>
    </lineage>
</organism>
<dbReference type="InterPro" id="IPR001478">
    <property type="entry name" value="PDZ"/>
</dbReference>
<protein>
    <submittedName>
        <fullName evidence="3">PDZ domain-containing RING finger protein 4</fullName>
    </submittedName>
</protein>
<feature type="region of interest" description="Disordered" evidence="1">
    <location>
        <begin position="529"/>
        <end position="548"/>
    </location>
</feature>
<gene>
    <name evidence="3" type="primary">PDZRN4_2</name>
    <name evidence="3" type="ORF">FJT64_027707</name>
</gene>
<evidence type="ECO:0000313" key="3">
    <source>
        <dbReference type="EMBL" id="KAF0299574.1"/>
    </source>
</evidence>
<dbReference type="PANTHER" id="PTHR15545:SF8">
    <property type="entry name" value="SLO-INTERACTING PROTEIN 1"/>
    <property type="match status" value="1"/>
</dbReference>
<proteinExistence type="predicted"/>
<feature type="region of interest" description="Disordered" evidence="1">
    <location>
        <begin position="214"/>
        <end position="335"/>
    </location>
</feature>
<keyword evidence="4" id="KW-1185">Reference proteome</keyword>
<dbReference type="PROSITE" id="PS50106">
    <property type="entry name" value="PDZ"/>
    <property type="match status" value="1"/>
</dbReference>
<evidence type="ECO:0000313" key="4">
    <source>
        <dbReference type="Proteomes" id="UP000440578"/>
    </source>
</evidence>
<feature type="region of interest" description="Disordered" evidence="1">
    <location>
        <begin position="37"/>
        <end position="86"/>
    </location>
</feature>